<sequence length="172" mass="18986">MTGERAGEAVDEAPEWLSTITQGERWHEHRPASIRPAPQTMSVGLAAVAESVKEARDFARVVLLSWGLTAMHDDVRLVVSELVTNALRYAAGHATEWHGETPIRLSLLRTGGRLTCAVTDPCDEIPVRREPDWVAQSGRGLHLVEAFSHSWNWAPLSSHGKVVWACFLCPDC</sequence>
<dbReference type="PANTHER" id="PTHR35526">
    <property type="entry name" value="ANTI-SIGMA-F FACTOR RSBW-RELATED"/>
    <property type="match status" value="1"/>
</dbReference>
<dbReference type="RefSeq" id="WP_285570139.1">
    <property type="nucleotide sequence ID" value="NZ_BSTK01000003.1"/>
</dbReference>
<keyword evidence="1" id="KW-0723">Serine/threonine-protein kinase</keyword>
<reference evidence="3" key="1">
    <citation type="submission" date="2023-03" db="EMBL/GenBank/DDBJ databases">
        <title>Actinoallomurus iriomotensis NBRC 103684.</title>
        <authorList>
            <person name="Ichikawa N."/>
            <person name="Sato H."/>
            <person name="Tonouchi N."/>
        </authorList>
    </citation>
    <scope>NUCLEOTIDE SEQUENCE</scope>
    <source>
        <strain evidence="3">NBRC 103684</strain>
    </source>
</reference>
<dbReference type="InterPro" id="IPR036890">
    <property type="entry name" value="HATPase_C_sf"/>
</dbReference>
<dbReference type="CDD" id="cd16936">
    <property type="entry name" value="HATPase_RsbW-like"/>
    <property type="match status" value="1"/>
</dbReference>
<dbReference type="Pfam" id="PF13581">
    <property type="entry name" value="HATPase_c_2"/>
    <property type="match status" value="1"/>
</dbReference>
<keyword evidence="1" id="KW-0418">Kinase</keyword>
<dbReference type="AlphaFoldDB" id="A0A9W6RZF8"/>
<comment type="caution">
    <text evidence="3">The sequence shown here is derived from an EMBL/GenBank/DDBJ whole genome shotgun (WGS) entry which is preliminary data.</text>
</comment>
<proteinExistence type="predicted"/>
<organism evidence="3 4">
    <name type="scientific">Actinoallomurus iriomotensis</name>
    <dbReference type="NCBI Taxonomy" id="478107"/>
    <lineage>
        <taxon>Bacteria</taxon>
        <taxon>Bacillati</taxon>
        <taxon>Actinomycetota</taxon>
        <taxon>Actinomycetes</taxon>
        <taxon>Streptosporangiales</taxon>
        <taxon>Thermomonosporaceae</taxon>
        <taxon>Actinoallomurus</taxon>
    </lineage>
</organism>
<dbReference type="EMBL" id="BSTK01000003">
    <property type="protein sequence ID" value="GLY84511.1"/>
    <property type="molecule type" value="Genomic_DNA"/>
</dbReference>
<protein>
    <submittedName>
        <fullName evidence="3">ATP-binding protein</fullName>
    </submittedName>
</protein>
<dbReference type="GO" id="GO:0005524">
    <property type="term" value="F:ATP binding"/>
    <property type="evidence" value="ECO:0007669"/>
    <property type="project" value="UniProtKB-KW"/>
</dbReference>
<gene>
    <name evidence="3" type="ORF">Airi02_024400</name>
</gene>
<evidence type="ECO:0000259" key="2">
    <source>
        <dbReference type="Pfam" id="PF13581"/>
    </source>
</evidence>
<evidence type="ECO:0000313" key="4">
    <source>
        <dbReference type="Proteomes" id="UP001165074"/>
    </source>
</evidence>
<evidence type="ECO:0000256" key="1">
    <source>
        <dbReference type="ARBA" id="ARBA00022527"/>
    </source>
</evidence>
<dbReference type="InterPro" id="IPR003594">
    <property type="entry name" value="HATPase_dom"/>
</dbReference>
<name>A0A9W6RZF8_9ACTN</name>
<accession>A0A9W6RZF8</accession>
<dbReference type="InterPro" id="IPR050267">
    <property type="entry name" value="Anti-sigma-factor_SerPK"/>
</dbReference>
<keyword evidence="3" id="KW-0067">ATP-binding</keyword>
<evidence type="ECO:0000313" key="3">
    <source>
        <dbReference type="EMBL" id="GLY84511.1"/>
    </source>
</evidence>
<dbReference type="Gene3D" id="3.30.565.10">
    <property type="entry name" value="Histidine kinase-like ATPase, C-terminal domain"/>
    <property type="match status" value="1"/>
</dbReference>
<keyword evidence="3" id="KW-0547">Nucleotide-binding</keyword>
<dbReference type="Proteomes" id="UP001165074">
    <property type="component" value="Unassembled WGS sequence"/>
</dbReference>
<keyword evidence="4" id="KW-1185">Reference proteome</keyword>
<feature type="domain" description="Histidine kinase/HSP90-like ATPase" evidence="2">
    <location>
        <begin position="46"/>
        <end position="166"/>
    </location>
</feature>
<dbReference type="PANTHER" id="PTHR35526:SF3">
    <property type="entry name" value="ANTI-SIGMA-F FACTOR RSBW"/>
    <property type="match status" value="1"/>
</dbReference>
<dbReference type="GO" id="GO:0004674">
    <property type="term" value="F:protein serine/threonine kinase activity"/>
    <property type="evidence" value="ECO:0007669"/>
    <property type="project" value="UniProtKB-KW"/>
</dbReference>
<keyword evidence="1" id="KW-0808">Transferase</keyword>
<dbReference type="SUPFAM" id="SSF55874">
    <property type="entry name" value="ATPase domain of HSP90 chaperone/DNA topoisomerase II/histidine kinase"/>
    <property type="match status" value="1"/>
</dbReference>